<dbReference type="EMBL" id="PP885733">
    <property type="protein sequence ID" value="XCN28230.1"/>
    <property type="molecule type" value="Genomic_DNA"/>
</dbReference>
<evidence type="ECO:0008006" key="3">
    <source>
        <dbReference type="Google" id="ProtNLM"/>
    </source>
</evidence>
<proteinExistence type="predicted"/>
<reference evidence="2" key="1">
    <citation type="submission" date="2024-06" db="EMBL/GenBank/DDBJ databases">
        <authorList>
            <person name="Gannavaram S."/>
            <person name="Nemani S."/>
            <person name="Datta M."/>
            <person name="Picchiottino A."/>
            <person name="Mereddy A."/>
            <person name="Gannavaram N."/>
            <person name="Honeycutt C."/>
            <person name="Tran D."/>
            <person name="Choi K."/>
            <person name="Srinivasan K."/>
            <person name="Johnson A."/>
        </authorList>
    </citation>
    <scope>NUCLEOTIDE SEQUENCE</scope>
</reference>
<organism evidence="2">
    <name type="scientific">Pantoea phage Survivor</name>
    <dbReference type="NCBI Taxonomy" id="3232176"/>
    <lineage>
        <taxon>Viruses</taxon>
        <taxon>Duplodnaviria</taxon>
        <taxon>Heunggongvirae</taxon>
        <taxon>Uroviricota</taxon>
        <taxon>Caudoviricetes</taxon>
    </lineage>
</organism>
<sequence>MSTPGVLTGRNPNMNNMMQGNNQQLGNNQQTNQPQQNPLANLAALAGRFSGNANGQGNNASLYNFAGNKTGHMTGLFAMDEGLAEEQMKAQALIEGGAYGSSLANILLKRVAKHPFYHSLQAAMDRFKTPIKGGNQEQGFVDFVNELNFNQGLYNFVVLQVAIQYGIEFAIAVTQGDERIRDPQSRDLQQNLVYRISCDTIWMQYFDYLTNHPEGTQLFYRLSTSAKEVATKNDVAIAELIMQRYTWGNQQCPWRGGRLTEMQGKVMSGSPILDVANPTDMGFGGMFYNPNMPHNNNGGNDQNVDQQGMRELYKYIHQTAQERAERLQGGEAFARPENTIPATMYSNFDQPELKLMDISMDNRFKYKLGDYGRQVPGTDWWIIKNEDMQYIGRALTLEDGSVFRMLDVRCVGAVPVYRIDWQHGVFSYKLIPHNLKMVDPMEALISDPSKLLPYMYEEDGIQKHTFDPVVMETNKFVNDGKIIPVGELKGLEREPNILIGNRVVDMDGENDQTMSRMEILTKTHDKHDKLDAFVLATRINREFKMEDDTNMESFYETFGRVVKANNVGLKDTARVLRAVRVALVEYEGTEFHDFMVPYVTNIFNRWVIECRGYCETKEESIATNNQTPFVRSSNIFEDLDDVIEMFRQHDPASLVAFMDFESNEFFRTNLEILMPREEAQKKLEKQFENEDEYLKPALKAVAEKTVVMTRDTVLIEVKKQVAPRTCEQVVIKESGNPMLFAIIKEAIKTVGKHYLDRPQVLIRFNNDEHKKVWVVTPSDLDPQHVYHLRTVVDYQKYCHVLPMIS</sequence>
<evidence type="ECO:0000313" key="2">
    <source>
        <dbReference type="EMBL" id="XCN28230.1"/>
    </source>
</evidence>
<name>A0AAU8KZG1_9CAUD</name>
<feature type="region of interest" description="Disordered" evidence="1">
    <location>
        <begin position="1"/>
        <end position="35"/>
    </location>
</feature>
<feature type="compositionally biased region" description="Low complexity" evidence="1">
    <location>
        <begin position="11"/>
        <end position="35"/>
    </location>
</feature>
<evidence type="ECO:0000256" key="1">
    <source>
        <dbReference type="SAM" id="MobiDB-lite"/>
    </source>
</evidence>
<accession>A0AAU8KZG1</accession>
<protein>
    <recommendedName>
        <fullName evidence="3">Portal protein</fullName>
    </recommendedName>
</protein>